<proteinExistence type="predicted"/>
<protein>
    <recommendedName>
        <fullName evidence="3">F-box domain-containing protein</fullName>
    </recommendedName>
</protein>
<keyword evidence="2" id="KW-1185">Reference proteome</keyword>
<evidence type="ECO:0000313" key="2">
    <source>
        <dbReference type="Proteomes" id="UP000275078"/>
    </source>
</evidence>
<reference evidence="1 2" key="1">
    <citation type="journal article" date="2018" name="Nat. Ecol. Evol.">
        <title>Pezizomycetes genomes reveal the molecular basis of ectomycorrhizal truffle lifestyle.</title>
        <authorList>
            <person name="Murat C."/>
            <person name="Payen T."/>
            <person name="Noel B."/>
            <person name="Kuo A."/>
            <person name="Morin E."/>
            <person name="Chen J."/>
            <person name="Kohler A."/>
            <person name="Krizsan K."/>
            <person name="Balestrini R."/>
            <person name="Da Silva C."/>
            <person name="Montanini B."/>
            <person name="Hainaut M."/>
            <person name="Levati E."/>
            <person name="Barry K.W."/>
            <person name="Belfiori B."/>
            <person name="Cichocki N."/>
            <person name="Clum A."/>
            <person name="Dockter R.B."/>
            <person name="Fauchery L."/>
            <person name="Guy J."/>
            <person name="Iotti M."/>
            <person name="Le Tacon F."/>
            <person name="Lindquist E.A."/>
            <person name="Lipzen A."/>
            <person name="Malagnac F."/>
            <person name="Mello A."/>
            <person name="Molinier V."/>
            <person name="Miyauchi S."/>
            <person name="Poulain J."/>
            <person name="Riccioni C."/>
            <person name="Rubini A."/>
            <person name="Sitrit Y."/>
            <person name="Splivallo R."/>
            <person name="Traeger S."/>
            <person name="Wang M."/>
            <person name="Zifcakova L."/>
            <person name="Wipf D."/>
            <person name="Zambonelli A."/>
            <person name="Paolocci F."/>
            <person name="Nowrousian M."/>
            <person name="Ottonello S."/>
            <person name="Baldrian P."/>
            <person name="Spatafora J.W."/>
            <person name="Henrissat B."/>
            <person name="Nagy L.G."/>
            <person name="Aury J.M."/>
            <person name="Wincker P."/>
            <person name="Grigoriev I.V."/>
            <person name="Bonfante P."/>
            <person name="Martin F.M."/>
        </authorList>
    </citation>
    <scope>NUCLEOTIDE SEQUENCE [LARGE SCALE GENOMIC DNA]</scope>
    <source>
        <strain evidence="1 2">RN42</strain>
    </source>
</reference>
<sequence length="379" mass="43387">MPAVGILGLPVELHICLFSLIPSYLGAVKLAHAHPTFRSVLIRHHASILPRPLPFEQDYDIASIMGSMVFEPHSGRFDLEPNRQRKPPIPSNLGLDVLACPIPAQRRFNNNGYDFIITVQTDEVYQHRLKEDEKARFKIALPHLTQAILRTRHSNTGQVTMGPTGLLDLPTELLLDIFDLLSDDGYFQMLALAQTHPRLRAIFISIGSRLPQFDPSPALRLFDHSDCNGDLNHCFDFSNCTILRLKQWQPRSHPNFLYWNMEAIVHSVPGLLENSRGWFIKALGENFRVSWISRYRSVLGTGVAKTPDMYYRYFSAWRNDNNDDNDYLSHLCYSEQETDEGWILLDVTGGYLLLRKVTRVPDGLEPVKRFEPHTIRSLV</sequence>
<evidence type="ECO:0000313" key="1">
    <source>
        <dbReference type="EMBL" id="RPA75343.1"/>
    </source>
</evidence>
<evidence type="ECO:0008006" key="3">
    <source>
        <dbReference type="Google" id="ProtNLM"/>
    </source>
</evidence>
<dbReference type="EMBL" id="ML119766">
    <property type="protein sequence ID" value="RPA75343.1"/>
    <property type="molecule type" value="Genomic_DNA"/>
</dbReference>
<accession>A0A3N4HNE0</accession>
<organism evidence="1 2">
    <name type="scientific">Ascobolus immersus RN42</name>
    <dbReference type="NCBI Taxonomy" id="1160509"/>
    <lineage>
        <taxon>Eukaryota</taxon>
        <taxon>Fungi</taxon>
        <taxon>Dikarya</taxon>
        <taxon>Ascomycota</taxon>
        <taxon>Pezizomycotina</taxon>
        <taxon>Pezizomycetes</taxon>
        <taxon>Pezizales</taxon>
        <taxon>Ascobolaceae</taxon>
        <taxon>Ascobolus</taxon>
    </lineage>
</organism>
<gene>
    <name evidence="1" type="ORF">BJ508DRAFT_312098</name>
</gene>
<dbReference type="Proteomes" id="UP000275078">
    <property type="component" value="Unassembled WGS sequence"/>
</dbReference>
<dbReference type="AlphaFoldDB" id="A0A3N4HNE0"/>
<name>A0A3N4HNE0_ASCIM</name>